<dbReference type="Proteomes" id="UP000814033">
    <property type="component" value="Unassembled WGS sequence"/>
</dbReference>
<reference evidence="1" key="2">
    <citation type="journal article" date="2022" name="New Phytol.">
        <title>Evolutionary transition to the ectomycorrhizal habit in the genomes of a hyperdiverse lineage of mushroom-forming fungi.</title>
        <authorList>
            <person name="Looney B."/>
            <person name="Miyauchi S."/>
            <person name="Morin E."/>
            <person name="Drula E."/>
            <person name="Courty P.E."/>
            <person name="Kohler A."/>
            <person name="Kuo A."/>
            <person name="LaButti K."/>
            <person name="Pangilinan J."/>
            <person name="Lipzen A."/>
            <person name="Riley R."/>
            <person name="Andreopoulos W."/>
            <person name="He G."/>
            <person name="Johnson J."/>
            <person name="Nolan M."/>
            <person name="Tritt A."/>
            <person name="Barry K.W."/>
            <person name="Grigoriev I.V."/>
            <person name="Nagy L.G."/>
            <person name="Hibbett D."/>
            <person name="Henrissat B."/>
            <person name="Matheny P.B."/>
            <person name="Labbe J."/>
            <person name="Martin F.M."/>
        </authorList>
    </citation>
    <scope>NUCLEOTIDE SEQUENCE</scope>
    <source>
        <strain evidence="1">FP105234-sp</strain>
    </source>
</reference>
<proteinExistence type="predicted"/>
<name>A0ACB8SCY8_9AGAM</name>
<comment type="caution">
    <text evidence="1">The sequence shown here is derived from an EMBL/GenBank/DDBJ whole genome shotgun (WGS) entry which is preliminary data.</text>
</comment>
<evidence type="ECO:0000313" key="1">
    <source>
        <dbReference type="EMBL" id="KAI0053815.1"/>
    </source>
</evidence>
<accession>A0ACB8SCY8</accession>
<sequence>MLSCISSSSSLSFAAPDADVVLRSSGSDSSDFKVHKCILAVASPFFRTMFTLPQGAGKDADIPVIEVAEYSTILETLLRFVYPIQDPSVSSLDELVPIMCAAAKYEMDAVIMRLRHLLLSKPFITSSPVRVYAIAARFELEDVAKVASSHTLSVNVLDSPLSDDLKHITAYSYHRLLDLHRQRADAAQRALQTPDTITIKCVQCNGAVAQSFATPRWWEEFRVRAADELRRRPTTDRIFSLGFLMQCAQATGCARCAGSILESHVFLEKLKETIDSLPSTI</sequence>
<dbReference type="EMBL" id="MU275839">
    <property type="protein sequence ID" value="KAI0053815.1"/>
    <property type="molecule type" value="Genomic_DNA"/>
</dbReference>
<gene>
    <name evidence="1" type="ORF">FA95DRAFT_1552320</name>
</gene>
<reference evidence="1" key="1">
    <citation type="submission" date="2021-02" db="EMBL/GenBank/DDBJ databases">
        <authorList>
            <consortium name="DOE Joint Genome Institute"/>
            <person name="Ahrendt S."/>
            <person name="Looney B.P."/>
            <person name="Miyauchi S."/>
            <person name="Morin E."/>
            <person name="Drula E."/>
            <person name="Courty P.E."/>
            <person name="Chicoki N."/>
            <person name="Fauchery L."/>
            <person name="Kohler A."/>
            <person name="Kuo A."/>
            <person name="Labutti K."/>
            <person name="Pangilinan J."/>
            <person name="Lipzen A."/>
            <person name="Riley R."/>
            <person name="Andreopoulos W."/>
            <person name="He G."/>
            <person name="Johnson J."/>
            <person name="Barry K.W."/>
            <person name="Grigoriev I.V."/>
            <person name="Nagy L."/>
            <person name="Hibbett D."/>
            <person name="Henrissat B."/>
            <person name="Matheny P.B."/>
            <person name="Labbe J."/>
            <person name="Martin F."/>
        </authorList>
    </citation>
    <scope>NUCLEOTIDE SEQUENCE</scope>
    <source>
        <strain evidence="1">FP105234-sp</strain>
    </source>
</reference>
<keyword evidence="2" id="KW-1185">Reference proteome</keyword>
<organism evidence="1 2">
    <name type="scientific">Auriscalpium vulgare</name>
    <dbReference type="NCBI Taxonomy" id="40419"/>
    <lineage>
        <taxon>Eukaryota</taxon>
        <taxon>Fungi</taxon>
        <taxon>Dikarya</taxon>
        <taxon>Basidiomycota</taxon>
        <taxon>Agaricomycotina</taxon>
        <taxon>Agaricomycetes</taxon>
        <taxon>Russulales</taxon>
        <taxon>Auriscalpiaceae</taxon>
        <taxon>Auriscalpium</taxon>
    </lineage>
</organism>
<protein>
    <submittedName>
        <fullName evidence="1">Uncharacterized protein</fullName>
    </submittedName>
</protein>
<evidence type="ECO:0000313" key="2">
    <source>
        <dbReference type="Proteomes" id="UP000814033"/>
    </source>
</evidence>